<accession>A0A9D5DDP0</accession>
<keyword evidence="5" id="KW-0175">Coiled coil</keyword>
<feature type="coiled-coil region" evidence="5">
    <location>
        <begin position="64"/>
        <end position="105"/>
    </location>
</feature>
<comment type="subcellular location">
    <subcellularLocation>
        <location evidence="1">Membrane</location>
    </subcellularLocation>
</comment>
<evidence type="ECO:0000313" key="7">
    <source>
        <dbReference type="EMBL" id="KAJ0989840.1"/>
    </source>
</evidence>
<name>A0A9D5DDP0_9LILI</name>
<dbReference type="Pfam" id="PF04576">
    <property type="entry name" value="Zein-binding"/>
    <property type="match status" value="1"/>
</dbReference>
<dbReference type="EMBL" id="JAGGNH010000001">
    <property type="protein sequence ID" value="KAJ0989840.1"/>
    <property type="molecule type" value="Genomic_DNA"/>
</dbReference>
<dbReference type="PANTHER" id="PTHR31422:SF1">
    <property type="entry name" value="GTD-BINDING DOMAIN-CONTAINING PROTEIN"/>
    <property type="match status" value="1"/>
</dbReference>
<reference evidence="7" key="1">
    <citation type="submission" date="2021-03" db="EMBL/GenBank/DDBJ databases">
        <authorList>
            <person name="Li Z."/>
            <person name="Yang C."/>
        </authorList>
    </citation>
    <scope>NUCLEOTIDE SEQUENCE</scope>
    <source>
        <strain evidence="7">Dzin_1.0</strain>
        <tissue evidence="7">Leaf</tissue>
    </source>
</reference>
<keyword evidence="4" id="KW-0472">Membrane</keyword>
<keyword evidence="3" id="KW-1133">Transmembrane helix</keyword>
<dbReference type="PROSITE" id="PS51775">
    <property type="entry name" value="GTD_BINDING"/>
    <property type="match status" value="1"/>
</dbReference>
<evidence type="ECO:0000259" key="6">
    <source>
        <dbReference type="PROSITE" id="PS51775"/>
    </source>
</evidence>
<evidence type="ECO:0000256" key="4">
    <source>
        <dbReference type="ARBA" id="ARBA00023136"/>
    </source>
</evidence>
<evidence type="ECO:0000256" key="2">
    <source>
        <dbReference type="ARBA" id="ARBA00022692"/>
    </source>
</evidence>
<reference evidence="7" key="2">
    <citation type="journal article" date="2022" name="Hortic Res">
        <title>The genome of Dioscorea zingiberensis sheds light on the biosynthesis, origin and evolution of the medicinally important diosgenin saponins.</title>
        <authorList>
            <person name="Li Y."/>
            <person name="Tan C."/>
            <person name="Li Z."/>
            <person name="Guo J."/>
            <person name="Li S."/>
            <person name="Chen X."/>
            <person name="Wang C."/>
            <person name="Dai X."/>
            <person name="Yang H."/>
            <person name="Song W."/>
            <person name="Hou L."/>
            <person name="Xu J."/>
            <person name="Tong Z."/>
            <person name="Xu A."/>
            <person name="Yuan X."/>
            <person name="Wang W."/>
            <person name="Yang Q."/>
            <person name="Chen L."/>
            <person name="Sun Z."/>
            <person name="Wang K."/>
            <person name="Pan B."/>
            <person name="Chen J."/>
            <person name="Bao Y."/>
            <person name="Liu F."/>
            <person name="Qi X."/>
            <person name="Gang D.R."/>
            <person name="Wen J."/>
            <person name="Li J."/>
        </authorList>
    </citation>
    <scope>NUCLEOTIDE SEQUENCE</scope>
    <source>
        <strain evidence="7">Dzin_1.0</strain>
    </source>
</reference>
<dbReference type="GO" id="GO:0080115">
    <property type="term" value="F:myosin XI tail binding"/>
    <property type="evidence" value="ECO:0007669"/>
    <property type="project" value="UniProtKB-ARBA"/>
</dbReference>
<dbReference type="AlphaFoldDB" id="A0A9D5DDP0"/>
<evidence type="ECO:0000313" key="8">
    <source>
        <dbReference type="Proteomes" id="UP001085076"/>
    </source>
</evidence>
<sequence>MDEGDQIRVLKEALCKQCLLMRKLYIELEEEREASATAANETLSMILRLQVEKAEEKMEACQYKKLTEEKMRQNEESLAILEEIIHQKEMEITFLKHQVQFLKQRLLSVGVNDVGDLDMYVPSTLNLDRFSNETDFHGSFTRNISLPSVRLEKIFSEMDIVGKDRSSLHKGQPIYRAISDCTNQLTENSKEHQWQCLDNKSLLKECTCRKVDLSVGVKELLHTGRAEGTSNFESTSAKDAFRCSCLLFGETRTNFNIKCVSSLPFQAENHELTESGMLGHSCLDAELNRNRSQMVSVQDICGVPESHNGPVHCESFKKLLHEAVLEAKDKTVVPISLSREAIDYYLKGNDLLNRAFICMDHGCKTRKITSMNCPCDPVHPKIEIAPCKTDTEQLKQLLLQLEDDGRTPKRDAFKRDNEQVKFLKEIYEQLSMIQLCIKNFIFRKKPPQDDSLFISLMEAMLYFSI</sequence>
<protein>
    <recommendedName>
        <fullName evidence="6">GTD-binding domain-containing protein</fullName>
    </recommendedName>
</protein>
<dbReference type="Proteomes" id="UP001085076">
    <property type="component" value="Miscellaneous, Linkage group lg01"/>
</dbReference>
<dbReference type="OrthoDB" id="1105498at2759"/>
<feature type="domain" description="GTD-binding" evidence="6">
    <location>
        <begin position="5"/>
        <end position="103"/>
    </location>
</feature>
<gene>
    <name evidence="7" type="ORF">J5N97_008196</name>
</gene>
<dbReference type="PANTHER" id="PTHR31422">
    <property type="entry name" value="BNAANNG28530D PROTEIN"/>
    <property type="match status" value="1"/>
</dbReference>
<evidence type="ECO:0000256" key="5">
    <source>
        <dbReference type="SAM" id="Coils"/>
    </source>
</evidence>
<keyword evidence="8" id="KW-1185">Reference proteome</keyword>
<keyword evidence="2" id="KW-0812">Transmembrane</keyword>
<dbReference type="GO" id="GO:0016020">
    <property type="term" value="C:membrane"/>
    <property type="evidence" value="ECO:0007669"/>
    <property type="project" value="UniProtKB-SubCell"/>
</dbReference>
<organism evidence="7 8">
    <name type="scientific">Dioscorea zingiberensis</name>
    <dbReference type="NCBI Taxonomy" id="325984"/>
    <lineage>
        <taxon>Eukaryota</taxon>
        <taxon>Viridiplantae</taxon>
        <taxon>Streptophyta</taxon>
        <taxon>Embryophyta</taxon>
        <taxon>Tracheophyta</taxon>
        <taxon>Spermatophyta</taxon>
        <taxon>Magnoliopsida</taxon>
        <taxon>Liliopsida</taxon>
        <taxon>Dioscoreales</taxon>
        <taxon>Dioscoreaceae</taxon>
        <taxon>Dioscorea</taxon>
    </lineage>
</organism>
<evidence type="ECO:0000256" key="3">
    <source>
        <dbReference type="ARBA" id="ARBA00022989"/>
    </source>
</evidence>
<proteinExistence type="predicted"/>
<comment type="caution">
    <text evidence="7">The sequence shown here is derived from an EMBL/GenBank/DDBJ whole genome shotgun (WGS) entry which is preliminary data.</text>
</comment>
<evidence type="ECO:0000256" key="1">
    <source>
        <dbReference type="ARBA" id="ARBA00004370"/>
    </source>
</evidence>
<dbReference type="InterPro" id="IPR007656">
    <property type="entry name" value="GTD-bd"/>
</dbReference>